<dbReference type="Pfam" id="PF06651">
    <property type="entry name" value="DUF1163"/>
    <property type="match status" value="1"/>
</dbReference>
<protein>
    <recommendedName>
        <fullName evidence="5">Late embryogenesis abundant protein LEA-2 subgroup domain-containing protein</fullName>
    </recommendedName>
</protein>
<keyword evidence="4" id="KW-1185">Reference proteome</keyword>
<feature type="transmembrane region" description="Helical" evidence="1">
    <location>
        <begin position="23"/>
        <end position="46"/>
    </location>
</feature>
<dbReference type="PANTHER" id="PTHR31125">
    <property type="entry name" value="F20P5.22 PROTEIN-RELATED"/>
    <property type="match status" value="1"/>
</dbReference>
<evidence type="ECO:0000313" key="3">
    <source>
        <dbReference type="EMBL" id="CAA7057656.1"/>
    </source>
</evidence>
<keyword evidence="1" id="KW-0472">Membrane</keyword>
<name>A0A6D2HLC8_9BRAS</name>
<keyword evidence="1" id="KW-1133">Transmembrane helix</keyword>
<dbReference type="PANTHER" id="PTHR31125:SF8">
    <property type="entry name" value="F20P5.22 PROTEIN"/>
    <property type="match status" value="1"/>
</dbReference>
<dbReference type="InterPro" id="IPR009544">
    <property type="entry name" value="DUF1163"/>
</dbReference>
<reference evidence="2 4" key="1">
    <citation type="submission" date="2020-01" db="EMBL/GenBank/DDBJ databases">
        <authorList>
            <person name="Mishra B."/>
        </authorList>
    </citation>
    <scope>NUCLEOTIDE SEQUENCE [LARGE SCALE GENOMIC DNA]</scope>
</reference>
<evidence type="ECO:0000313" key="2">
    <source>
        <dbReference type="EMBL" id="CAA7014401.1"/>
    </source>
</evidence>
<sequence length="225" mass="25096">MGYTDEEAAVHNRRPSILECVGVWFISLCIVAGFIAAVVYFIILAIKDTSRKVPEPEIEIANMDFTALNITETRLSAEWDLSIRIPYDIPGLYICLQGDLQASFLYKNVTLATSSQQKYNNLKYNAPQVLKVSAHVSEEDIDGSIGKDIMKDMKEKKEVRFGTRFSLTDCSAESTGVMSYVCDEVSLRFEPGSEMKATLFGKHASILDLACFLPAPHQSVFKQGF</sequence>
<organism evidence="2 4">
    <name type="scientific">Microthlaspi erraticum</name>
    <dbReference type="NCBI Taxonomy" id="1685480"/>
    <lineage>
        <taxon>Eukaryota</taxon>
        <taxon>Viridiplantae</taxon>
        <taxon>Streptophyta</taxon>
        <taxon>Embryophyta</taxon>
        <taxon>Tracheophyta</taxon>
        <taxon>Spermatophyta</taxon>
        <taxon>Magnoliopsida</taxon>
        <taxon>eudicotyledons</taxon>
        <taxon>Gunneridae</taxon>
        <taxon>Pentapetalae</taxon>
        <taxon>rosids</taxon>
        <taxon>malvids</taxon>
        <taxon>Brassicales</taxon>
        <taxon>Brassicaceae</taxon>
        <taxon>Coluteocarpeae</taxon>
        <taxon>Microthlaspi</taxon>
    </lineage>
</organism>
<dbReference type="Proteomes" id="UP000467841">
    <property type="component" value="Unassembled WGS sequence"/>
</dbReference>
<accession>A0A6D2HLC8</accession>
<proteinExistence type="predicted"/>
<dbReference type="EMBL" id="CACVBM020001699">
    <property type="protein sequence ID" value="CAA7057656.1"/>
    <property type="molecule type" value="Genomic_DNA"/>
</dbReference>
<keyword evidence="1" id="KW-0812">Transmembrane</keyword>
<dbReference type="EMBL" id="CACVBM020000110">
    <property type="protein sequence ID" value="CAA7014401.1"/>
    <property type="molecule type" value="Genomic_DNA"/>
</dbReference>
<evidence type="ECO:0000313" key="4">
    <source>
        <dbReference type="Proteomes" id="UP000467841"/>
    </source>
</evidence>
<evidence type="ECO:0008006" key="5">
    <source>
        <dbReference type="Google" id="ProtNLM"/>
    </source>
</evidence>
<dbReference type="AlphaFoldDB" id="A0A6D2HLC8"/>
<dbReference type="OrthoDB" id="1111561at2759"/>
<gene>
    <name evidence="2" type="ORF">MERR_LOCUS1635</name>
    <name evidence="3" type="ORF">MERR_LOCUS44892</name>
</gene>
<evidence type="ECO:0000256" key="1">
    <source>
        <dbReference type="SAM" id="Phobius"/>
    </source>
</evidence>